<sequence>MLRRRFVLLDRDGTLIQEKIYLSDPAGVELTRKAASALRDLQALGLGLAVVTNQAGIGRGFFTSAELNAVHRRLIGLLANEGVRLDGIYVCAHAPEDGCMCRKPKLGLFERALAEHSFDSSKSFMIGDKAIDIEFGRAAGATAILVRTGYGAEVERGGRAQPHHIVDDLPAAARLIQNIIKLEN</sequence>
<evidence type="ECO:0000313" key="12">
    <source>
        <dbReference type="EMBL" id="MBI4132339.1"/>
    </source>
</evidence>
<evidence type="ECO:0000256" key="1">
    <source>
        <dbReference type="ARBA" id="ARBA00004496"/>
    </source>
</evidence>
<dbReference type="Proteomes" id="UP000704960">
    <property type="component" value="Unassembled WGS sequence"/>
</dbReference>
<feature type="binding site" evidence="11">
    <location>
        <position position="99"/>
    </location>
    <ligand>
        <name>Zn(2+)</name>
        <dbReference type="ChEBI" id="CHEBI:29105"/>
    </ligand>
</feature>
<feature type="site" description="Contributes to substrate recognition" evidence="10">
    <location>
        <position position="102"/>
    </location>
</feature>
<dbReference type="InterPro" id="IPR004446">
    <property type="entry name" value="Heptose_bisP_phosphatase"/>
</dbReference>
<dbReference type="Gene3D" id="3.40.50.1000">
    <property type="entry name" value="HAD superfamily/HAD-like"/>
    <property type="match status" value="1"/>
</dbReference>
<protein>
    <recommendedName>
        <fullName evidence="6 7">D,D-heptose 1,7-bisphosphate phosphatase</fullName>
        <ecNumber evidence="7">3.1.3.-</ecNumber>
    </recommendedName>
</protein>
<dbReference type="EC" id="3.1.3.-" evidence="7"/>
<comment type="cofactor">
    <cofactor evidence="11">
        <name>Mg(2+)</name>
        <dbReference type="ChEBI" id="CHEBI:18420"/>
    </cofactor>
</comment>
<feature type="binding site" evidence="11">
    <location>
        <position position="93"/>
    </location>
    <ligand>
        <name>Zn(2+)</name>
        <dbReference type="ChEBI" id="CHEBI:29105"/>
    </ligand>
</feature>
<dbReference type="InterPro" id="IPR006543">
    <property type="entry name" value="Histidinol-phos"/>
</dbReference>
<keyword evidence="2 7" id="KW-0963">Cytoplasm</keyword>
<dbReference type="NCBIfam" id="TIGR01656">
    <property type="entry name" value="Histidinol-ppas"/>
    <property type="match status" value="1"/>
</dbReference>
<dbReference type="PANTHER" id="PTHR42891">
    <property type="entry name" value="D-GLYCERO-BETA-D-MANNO-HEPTOSE-1,7-BISPHOSPHATE 7-PHOSPHATASE"/>
    <property type="match status" value="1"/>
</dbReference>
<feature type="binding site" evidence="11">
    <location>
        <position position="129"/>
    </location>
    <ligand>
        <name>Mg(2+)</name>
        <dbReference type="ChEBI" id="CHEBI:18420"/>
    </ligand>
</feature>
<dbReference type="GO" id="GO:0005975">
    <property type="term" value="P:carbohydrate metabolic process"/>
    <property type="evidence" value="ECO:0007669"/>
    <property type="project" value="InterPro"/>
</dbReference>
<evidence type="ECO:0000256" key="5">
    <source>
        <dbReference type="ARBA" id="ARBA00023277"/>
    </source>
</evidence>
<feature type="binding site" evidence="11">
    <location>
        <position position="91"/>
    </location>
    <ligand>
        <name>Zn(2+)</name>
        <dbReference type="ChEBI" id="CHEBI:29105"/>
    </ligand>
</feature>
<keyword evidence="11" id="KW-0460">Magnesium</keyword>
<feature type="binding site" evidence="11">
    <location>
        <position position="10"/>
    </location>
    <ligand>
        <name>Mg(2+)</name>
        <dbReference type="ChEBI" id="CHEBI:18420"/>
    </ligand>
</feature>
<dbReference type="SUPFAM" id="SSF56784">
    <property type="entry name" value="HAD-like"/>
    <property type="match status" value="1"/>
</dbReference>
<evidence type="ECO:0000256" key="9">
    <source>
        <dbReference type="PIRSR" id="PIRSR004682-2"/>
    </source>
</evidence>
<dbReference type="AlphaFoldDB" id="A0A932YY50"/>
<feature type="binding site" evidence="9">
    <location>
        <begin position="52"/>
        <end position="55"/>
    </location>
    <ligand>
        <name>substrate</name>
    </ligand>
</feature>
<dbReference type="GO" id="GO:0016791">
    <property type="term" value="F:phosphatase activity"/>
    <property type="evidence" value="ECO:0007669"/>
    <property type="project" value="InterPro"/>
</dbReference>
<gene>
    <name evidence="12" type="ORF">HY474_01770</name>
</gene>
<feature type="binding site" evidence="9">
    <location>
        <begin position="10"/>
        <end position="12"/>
    </location>
    <ligand>
        <name>substrate</name>
    </ligand>
</feature>
<feature type="binding site" evidence="11">
    <location>
        <position position="12"/>
    </location>
    <ligand>
        <name>Mg(2+)</name>
        <dbReference type="ChEBI" id="CHEBI:18420"/>
    </ligand>
</feature>
<feature type="site" description="Stabilizes the phosphoryl group" evidence="10">
    <location>
        <position position="103"/>
    </location>
</feature>
<comment type="caution">
    <text evidence="12">The sequence shown here is derived from an EMBL/GenBank/DDBJ whole genome shotgun (WGS) entry which is preliminary data.</text>
</comment>
<feature type="binding site" evidence="11">
    <location>
        <position position="101"/>
    </location>
    <ligand>
        <name>Zn(2+)</name>
        <dbReference type="ChEBI" id="CHEBI:29105"/>
    </ligand>
</feature>
<dbReference type="InterPro" id="IPR023214">
    <property type="entry name" value="HAD_sf"/>
</dbReference>
<evidence type="ECO:0000256" key="7">
    <source>
        <dbReference type="PIRNR" id="PIRNR004682"/>
    </source>
</evidence>
<dbReference type="GO" id="GO:0046872">
    <property type="term" value="F:metal ion binding"/>
    <property type="evidence" value="ECO:0007669"/>
    <property type="project" value="UniProtKB-KW"/>
</dbReference>
<dbReference type="Pfam" id="PF13242">
    <property type="entry name" value="Hydrolase_like"/>
    <property type="match status" value="1"/>
</dbReference>
<accession>A0A932YY50</accession>
<evidence type="ECO:0000256" key="8">
    <source>
        <dbReference type="PIRSR" id="PIRSR004682-1"/>
    </source>
</evidence>
<feature type="active site" description="Proton donor" evidence="8">
    <location>
        <position position="12"/>
    </location>
</feature>
<keyword evidence="3 11" id="KW-0479">Metal-binding</keyword>
<comment type="similarity">
    <text evidence="7">Belongs to the gmhB family.</text>
</comment>
<keyword evidence="5 7" id="KW-0119">Carbohydrate metabolism</keyword>
<evidence type="ECO:0000256" key="4">
    <source>
        <dbReference type="ARBA" id="ARBA00022801"/>
    </source>
</evidence>
<dbReference type="PANTHER" id="PTHR42891:SF1">
    <property type="entry name" value="D-GLYCERO-BETA-D-MANNO-HEPTOSE-1,7-BISPHOSPHATE 7-PHOSPHATASE"/>
    <property type="match status" value="1"/>
</dbReference>
<evidence type="ECO:0000256" key="10">
    <source>
        <dbReference type="PIRSR" id="PIRSR004682-3"/>
    </source>
</evidence>
<feature type="binding site" evidence="9">
    <location>
        <begin position="18"/>
        <end position="21"/>
    </location>
    <ligand>
        <name>substrate</name>
    </ligand>
</feature>
<feature type="binding site" evidence="11">
    <location>
        <position position="128"/>
    </location>
    <ligand>
        <name>Mg(2+)</name>
        <dbReference type="ChEBI" id="CHEBI:18420"/>
    </ligand>
</feature>
<feature type="binding site" evidence="9">
    <location>
        <position position="129"/>
    </location>
    <ligand>
        <name>substrate</name>
    </ligand>
</feature>
<dbReference type="InterPro" id="IPR036412">
    <property type="entry name" value="HAD-like_sf"/>
</dbReference>
<feature type="binding site" evidence="9">
    <location>
        <begin position="102"/>
        <end position="103"/>
    </location>
    <ligand>
        <name>substrate</name>
    </ligand>
</feature>
<organism evidence="12 13">
    <name type="scientific">Candidatus Sungiibacteriota bacterium</name>
    <dbReference type="NCBI Taxonomy" id="2750080"/>
    <lineage>
        <taxon>Bacteria</taxon>
        <taxon>Candidatus Sungiibacteriota</taxon>
    </lineage>
</organism>
<dbReference type="GO" id="GO:0005737">
    <property type="term" value="C:cytoplasm"/>
    <property type="evidence" value="ECO:0007669"/>
    <property type="project" value="UniProtKB-SubCell"/>
</dbReference>
<dbReference type="PIRSF" id="PIRSF004682">
    <property type="entry name" value="GmhB"/>
    <property type="match status" value="1"/>
</dbReference>
<feature type="site" description="Stabilizes the phosphoryl group" evidence="10">
    <location>
        <position position="52"/>
    </location>
</feature>
<name>A0A932YY50_9BACT</name>
<evidence type="ECO:0000256" key="3">
    <source>
        <dbReference type="ARBA" id="ARBA00022723"/>
    </source>
</evidence>
<dbReference type="InterPro" id="IPR006549">
    <property type="entry name" value="HAD-SF_hydro_IIIA"/>
</dbReference>
<dbReference type="NCBIfam" id="TIGR01662">
    <property type="entry name" value="HAD-SF-IIIA"/>
    <property type="match status" value="1"/>
</dbReference>
<comment type="cofactor">
    <cofactor evidence="11">
        <name>Zn(2+)</name>
        <dbReference type="ChEBI" id="CHEBI:29105"/>
    </cofactor>
</comment>
<evidence type="ECO:0000313" key="13">
    <source>
        <dbReference type="Proteomes" id="UP000704960"/>
    </source>
</evidence>
<feature type="active site" description="Nucleophile" evidence="8">
    <location>
        <position position="10"/>
    </location>
</feature>
<evidence type="ECO:0000256" key="6">
    <source>
        <dbReference type="ARBA" id="ARBA00031828"/>
    </source>
</evidence>
<keyword evidence="11" id="KW-0862">Zinc</keyword>
<evidence type="ECO:0000256" key="2">
    <source>
        <dbReference type="ARBA" id="ARBA00022490"/>
    </source>
</evidence>
<evidence type="ECO:0000256" key="11">
    <source>
        <dbReference type="PIRSR" id="PIRSR004682-4"/>
    </source>
</evidence>
<reference evidence="12" key="1">
    <citation type="submission" date="2020-07" db="EMBL/GenBank/DDBJ databases">
        <title>Huge and variable diversity of episymbiotic CPR bacteria and DPANN archaea in groundwater ecosystems.</title>
        <authorList>
            <person name="He C.Y."/>
            <person name="Keren R."/>
            <person name="Whittaker M."/>
            <person name="Farag I.F."/>
            <person name="Doudna J."/>
            <person name="Cate J.H.D."/>
            <person name="Banfield J.F."/>
        </authorList>
    </citation>
    <scope>NUCLEOTIDE SEQUENCE</scope>
    <source>
        <strain evidence="12">NC_groundwater_1226_Ag_S-0.1um_59_124</strain>
    </source>
</reference>
<comment type="subcellular location">
    <subcellularLocation>
        <location evidence="1 7">Cytoplasm</location>
    </subcellularLocation>
</comment>
<proteinExistence type="inferred from homology"/>
<dbReference type="EMBL" id="JACQMJ010000008">
    <property type="protein sequence ID" value="MBI4132339.1"/>
    <property type="molecule type" value="Genomic_DNA"/>
</dbReference>
<dbReference type="CDD" id="cd07503">
    <property type="entry name" value="HAD_HisB-N"/>
    <property type="match status" value="1"/>
</dbReference>
<keyword evidence="4 7" id="KW-0378">Hydrolase</keyword>